<dbReference type="InterPro" id="IPR050211">
    <property type="entry name" value="FOX_domain-containing"/>
</dbReference>
<feature type="region of interest" description="Disordered" evidence="3">
    <location>
        <begin position="48"/>
        <end position="68"/>
    </location>
</feature>
<keyword evidence="1 2" id="KW-0238">DNA-binding</keyword>
<dbReference type="GO" id="GO:0000981">
    <property type="term" value="F:DNA-binding transcription factor activity, RNA polymerase II-specific"/>
    <property type="evidence" value="ECO:0007669"/>
    <property type="project" value="TreeGrafter"/>
</dbReference>
<protein>
    <submittedName>
        <fullName evidence="5">Related to HCM1-Forkhead transcription factor</fullName>
    </submittedName>
</protein>
<gene>
    <name evidence="5" type="ORF">SPSC_04846</name>
</gene>
<dbReference type="GO" id="GO:0005634">
    <property type="term" value="C:nucleus"/>
    <property type="evidence" value="ECO:0007669"/>
    <property type="project" value="UniProtKB-SubCell"/>
</dbReference>
<dbReference type="PANTHER" id="PTHR11829:SF343">
    <property type="entry name" value="FORK-HEAD DOMAIN-CONTAINING PROTEIN"/>
    <property type="match status" value="1"/>
</dbReference>
<dbReference type="InterPro" id="IPR001766">
    <property type="entry name" value="Fork_head_dom"/>
</dbReference>
<reference evidence="5" key="1">
    <citation type="submission" date="2014-06" db="EMBL/GenBank/DDBJ databases">
        <authorList>
            <person name="Ju J."/>
            <person name="Zhang J."/>
        </authorList>
    </citation>
    <scope>NUCLEOTIDE SEQUENCE</scope>
    <source>
        <strain evidence="5">SscI8</strain>
    </source>
</reference>
<dbReference type="CDD" id="cd00059">
    <property type="entry name" value="FH_FOX"/>
    <property type="match status" value="1"/>
</dbReference>
<evidence type="ECO:0000259" key="4">
    <source>
        <dbReference type="PROSITE" id="PS50039"/>
    </source>
</evidence>
<dbReference type="OrthoDB" id="5954824at2759"/>
<dbReference type="PANTHER" id="PTHR11829">
    <property type="entry name" value="FORKHEAD BOX PROTEIN"/>
    <property type="match status" value="1"/>
</dbReference>
<evidence type="ECO:0000256" key="3">
    <source>
        <dbReference type="SAM" id="MobiDB-lite"/>
    </source>
</evidence>
<evidence type="ECO:0000256" key="2">
    <source>
        <dbReference type="PROSITE-ProRule" id="PRU00089"/>
    </source>
</evidence>
<dbReference type="SUPFAM" id="SSF46785">
    <property type="entry name" value="Winged helix' DNA-binding domain"/>
    <property type="match status" value="1"/>
</dbReference>
<dbReference type="PRINTS" id="PR00053">
    <property type="entry name" value="FORKHEAD"/>
</dbReference>
<proteinExistence type="predicted"/>
<dbReference type="InterPro" id="IPR036388">
    <property type="entry name" value="WH-like_DNA-bd_sf"/>
</dbReference>
<dbReference type="GO" id="GO:0000978">
    <property type="term" value="F:RNA polymerase II cis-regulatory region sequence-specific DNA binding"/>
    <property type="evidence" value="ECO:0007669"/>
    <property type="project" value="TreeGrafter"/>
</dbReference>
<feature type="domain" description="Fork-head" evidence="4">
    <location>
        <begin position="121"/>
        <end position="202"/>
    </location>
</feature>
<evidence type="ECO:0000256" key="1">
    <source>
        <dbReference type="ARBA" id="ARBA00023125"/>
    </source>
</evidence>
<dbReference type="Pfam" id="PF00250">
    <property type="entry name" value="Forkhead"/>
    <property type="match status" value="1"/>
</dbReference>
<organism evidence="5">
    <name type="scientific">Sporisorium scitamineum</name>
    <dbReference type="NCBI Taxonomy" id="49012"/>
    <lineage>
        <taxon>Eukaryota</taxon>
        <taxon>Fungi</taxon>
        <taxon>Dikarya</taxon>
        <taxon>Basidiomycota</taxon>
        <taxon>Ustilaginomycotina</taxon>
        <taxon>Ustilaginomycetes</taxon>
        <taxon>Ustilaginales</taxon>
        <taxon>Ustilaginaceae</taxon>
        <taxon>Sporisorium</taxon>
    </lineage>
</organism>
<comment type="subcellular location">
    <subcellularLocation>
        <location evidence="2">Nucleus</location>
    </subcellularLocation>
</comment>
<sequence>MSAGCSRGPFLLRPVDALASTPFDSRNGIVDDTLSPLASLPLHRDQFQTFPSTSRPVPSPEASRYDHHHTTATFLHSKPPAERHAFEANCNTDKFWESRTFRSKHYQTVWDNLDAGNADRRPDYHYIELIKLCILKRREGKLTLNELYHDLEEKFPFFANRAKGKGWKNTIRHNLSCQPYFIKMDRQHGQMTKGHYWAYDPQFEKPTSLAQSSIVQLSSLWPTSSRARAGTLPRFDDCWVTEKHDVPRSYGASLRNEAHPYVSPIAMLRRRSSPVRRPLQYDADQPVATRMRSATVSTISSSSGPNLRCCEHSFGFAHEGGSSTSVMSVSDADRDSVISSVGGGGCSEEATRLLRLPGLPPLLATSKRKSLGDWYLSHPISRW</sequence>
<dbReference type="Gene3D" id="1.10.10.10">
    <property type="entry name" value="Winged helix-like DNA-binding domain superfamily/Winged helix DNA-binding domain"/>
    <property type="match status" value="1"/>
</dbReference>
<dbReference type="AlphaFoldDB" id="A0A127Z4G4"/>
<dbReference type="SMART" id="SM00339">
    <property type="entry name" value="FH"/>
    <property type="match status" value="1"/>
</dbReference>
<feature type="DNA-binding region" description="Fork-head" evidence="2">
    <location>
        <begin position="121"/>
        <end position="202"/>
    </location>
</feature>
<evidence type="ECO:0000313" key="5">
    <source>
        <dbReference type="EMBL" id="CDR88615.1"/>
    </source>
</evidence>
<accession>A0A127Z4G4</accession>
<dbReference type="InterPro" id="IPR036390">
    <property type="entry name" value="WH_DNA-bd_sf"/>
</dbReference>
<name>A0A127Z4G4_9BASI</name>
<dbReference type="EMBL" id="LK056682">
    <property type="protein sequence ID" value="CDR88615.1"/>
    <property type="molecule type" value="Genomic_DNA"/>
</dbReference>
<dbReference type="PROSITE" id="PS50039">
    <property type="entry name" value="FORK_HEAD_3"/>
    <property type="match status" value="1"/>
</dbReference>
<keyword evidence="2" id="KW-0539">Nucleus</keyword>